<comment type="caution">
    <text evidence="2">The sequence shown here is derived from an EMBL/GenBank/DDBJ whole genome shotgun (WGS) entry which is preliminary data.</text>
</comment>
<protein>
    <submittedName>
        <fullName evidence="2">Uncharacterized protein</fullName>
    </submittedName>
</protein>
<gene>
    <name evidence="2" type="ORF">WG66_11436</name>
</gene>
<name>A0A0W0FI28_MONRR</name>
<dbReference type="EMBL" id="LATX01001941">
    <property type="protein sequence ID" value="KTB35984.1"/>
    <property type="molecule type" value="Genomic_DNA"/>
</dbReference>
<reference evidence="2 3" key="1">
    <citation type="submission" date="2015-12" db="EMBL/GenBank/DDBJ databases">
        <title>Draft genome sequence of Moniliophthora roreri, the causal agent of frosty pod rot of cacao.</title>
        <authorList>
            <person name="Aime M.C."/>
            <person name="Diaz-Valderrama J.R."/>
            <person name="Kijpornyongpan T."/>
            <person name="Phillips-Mora W."/>
        </authorList>
    </citation>
    <scope>NUCLEOTIDE SEQUENCE [LARGE SCALE GENOMIC DNA]</scope>
    <source>
        <strain evidence="2 3">MCA 2952</strain>
    </source>
</reference>
<organism evidence="2 3">
    <name type="scientific">Moniliophthora roreri</name>
    <name type="common">Frosty pod rot fungus</name>
    <name type="synonym">Monilia roreri</name>
    <dbReference type="NCBI Taxonomy" id="221103"/>
    <lineage>
        <taxon>Eukaryota</taxon>
        <taxon>Fungi</taxon>
        <taxon>Dikarya</taxon>
        <taxon>Basidiomycota</taxon>
        <taxon>Agaricomycotina</taxon>
        <taxon>Agaricomycetes</taxon>
        <taxon>Agaricomycetidae</taxon>
        <taxon>Agaricales</taxon>
        <taxon>Marasmiineae</taxon>
        <taxon>Marasmiaceae</taxon>
        <taxon>Moniliophthora</taxon>
    </lineage>
</organism>
<feature type="region of interest" description="Disordered" evidence="1">
    <location>
        <begin position="62"/>
        <end position="81"/>
    </location>
</feature>
<dbReference type="Proteomes" id="UP000054988">
    <property type="component" value="Unassembled WGS sequence"/>
</dbReference>
<feature type="compositionally biased region" description="Basic and acidic residues" evidence="1">
    <location>
        <begin position="20"/>
        <end position="30"/>
    </location>
</feature>
<dbReference type="AlphaFoldDB" id="A0A0W0FI28"/>
<sequence length="104" mass="11743">MTKVAQDEPIVVQRFQGPPELRENQRKDDSEEDKIVICFKTTVLRFSKISSWSLENENGCLSVSKNDESQEDSEPPDRGMLAPEEAMLNGIQAFKKADGVLEQD</sequence>
<evidence type="ECO:0000313" key="3">
    <source>
        <dbReference type="Proteomes" id="UP000054988"/>
    </source>
</evidence>
<accession>A0A0W0FI28</accession>
<proteinExistence type="predicted"/>
<evidence type="ECO:0000256" key="1">
    <source>
        <dbReference type="SAM" id="MobiDB-lite"/>
    </source>
</evidence>
<evidence type="ECO:0000313" key="2">
    <source>
        <dbReference type="EMBL" id="KTB35984.1"/>
    </source>
</evidence>
<feature type="region of interest" description="Disordered" evidence="1">
    <location>
        <begin position="1"/>
        <end position="30"/>
    </location>
</feature>